<dbReference type="Proteomes" id="UP000501058">
    <property type="component" value="Chromosome"/>
</dbReference>
<feature type="region of interest" description="Disordered" evidence="3">
    <location>
        <begin position="1"/>
        <end position="55"/>
    </location>
</feature>
<dbReference type="FunFam" id="3.40.50.720:FF:000084">
    <property type="entry name" value="Short-chain dehydrogenase reductase"/>
    <property type="match status" value="1"/>
</dbReference>
<dbReference type="InterPro" id="IPR036291">
    <property type="entry name" value="NAD(P)-bd_dom_sf"/>
</dbReference>
<gene>
    <name evidence="4" type="ORF">G7070_16990</name>
</gene>
<evidence type="ECO:0000256" key="3">
    <source>
        <dbReference type="SAM" id="MobiDB-lite"/>
    </source>
</evidence>
<evidence type="ECO:0000256" key="1">
    <source>
        <dbReference type="ARBA" id="ARBA00006484"/>
    </source>
</evidence>
<dbReference type="InterPro" id="IPR002347">
    <property type="entry name" value="SDR_fam"/>
</dbReference>
<dbReference type="AlphaFoldDB" id="A0A6G7YAK7"/>
<name>A0A6G7YAK7_9ACTN</name>
<evidence type="ECO:0000256" key="2">
    <source>
        <dbReference type="ARBA" id="ARBA00023002"/>
    </source>
</evidence>
<dbReference type="PRINTS" id="PR00081">
    <property type="entry name" value="GDHRDH"/>
</dbReference>
<keyword evidence="2" id="KW-0560">Oxidoreductase</keyword>
<dbReference type="InterPro" id="IPR020904">
    <property type="entry name" value="Sc_DH/Rdtase_CS"/>
</dbReference>
<feature type="compositionally biased region" description="Polar residues" evidence="3">
    <location>
        <begin position="27"/>
        <end position="38"/>
    </location>
</feature>
<dbReference type="Pfam" id="PF13561">
    <property type="entry name" value="adh_short_C2"/>
    <property type="match status" value="1"/>
</dbReference>
<evidence type="ECO:0000313" key="5">
    <source>
        <dbReference type="Proteomes" id="UP000501058"/>
    </source>
</evidence>
<accession>A0A6G7YAK7</accession>
<evidence type="ECO:0000313" key="4">
    <source>
        <dbReference type="EMBL" id="QIK73647.1"/>
    </source>
</evidence>
<dbReference type="PANTHER" id="PTHR48107:SF16">
    <property type="entry name" value="NADPH-DEPENDENT ALDEHYDE REDUCTASE 1, CHLOROPLASTIC"/>
    <property type="match status" value="1"/>
</dbReference>
<dbReference type="GO" id="GO:0016614">
    <property type="term" value="F:oxidoreductase activity, acting on CH-OH group of donors"/>
    <property type="evidence" value="ECO:0007669"/>
    <property type="project" value="UniProtKB-ARBA"/>
</dbReference>
<reference evidence="4 5" key="1">
    <citation type="submission" date="2020-03" db="EMBL/GenBank/DDBJ databases">
        <title>Propioniciclava sp. nov., isolated from Hydrophilus acuminatus.</title>
        <authorList>
            <person name="Hyun D.-W."/>
            <person name="Bae J.-W."/>
        </authorList>
    </citation>
    <scope>NUCLEOTIDE SEQUENCE [LARGE SCALE GENOMIC DNA]</scope>
    <source>
        <strain evidence="4 5">HDW11</strain>
    </source>
</reference>
<proteinExistence type="inferred from homology"/>
<dbReference type="PRINTS" id="PR00080">
    <property type="entry name" value="SDRFAMILY"/>
</dbReference>
<dbReference type="Gene3D" id="3.40.50.720">
    <property type="entry name" value="NAD(P)-binding Rossmann-like Domain"/>
    <property type="match status" value="1"/>
</dbReference>
<sequence length="304" mass="32364">MSAHEEQSQVDLTAEDKATRDGGFPEQEQQPPGLTTDMTPVPDHGEESWTGRDRLPGMRALITGGDSGIGRAVALAFAREGCDVALSYLPEEQSDADDVASWVEKAGRRCILLPGDLRDEETARRVVDDAASQLGGLDILVNNAGFQWARREAGIESVTTEMMDRVFTTNLYGLFWVTQQALKHLGRGASIINVSSIQAYDPSASLIDYASTKAAINNLTVNLAAELGPRGIRVNCVAPGPIWTPLQPATRNPDTIPGFGEDTPLGRPGQPAELAGAFVFLASPQEASYVSGTVLGVTGGRAVF</sequence>
<keyword evidence="5" id="KW-1185">Reference proteome</keyword>
<dbReference type="KEGG" id="prv:G7070_16990"/>
<comment type="similarity">
    <text evidence="1">Belongs to the short-chain dehydrogenases/reductases (SDR) family.</text>
</comment>
<dbReference type="SUPFAM" id="SSF51735">
    <property type="entry name" value="NAD(P)-binding Rossmann-fold domains"/>
    <property type="match status" value="1"/>
</dbReference>
<dbReference type="EMBL" id="CP049865">
    <property type="protein sequence ID" value="QIK73647.1"/>
    <property type="molecule type" value="Genomic_DNA"/>
</dbReference>
<feature type="compositionally biased region" description="Basic and acidic residues" evidence="3">
    <location>
        <begin position="43"/>
        <end position="55"/>
    </location>
</feature>
<dbReference type="PROSITE" id="PS00061">
    <property type="entry name" value="ADH_SHORT"/>
    <property type="match status" value="1"/>
</dbReference>
<dbReference type="PANTHER" id="PTHR48107">
    <property type="entry name" value="NADPH-DEPENDENT ALDEHYDE REDUCTASE-LIKE PROTEIN, CHLOROPLASTIC-RELATED"/>
    <property type="match status" value="1"/>
</dbReference>
<organism evidence="4 5">
    <name type="scientific">Propioniciclava coleopterorum</name>
    <dbReference type="NCBI Taxonomy" id="2714937"/>
    <lineage>
        <taxon>Bacteria</taxon>
        <taxon>Bacillati</taxon>
        <taxon>Actinomycetota</taxon>
        <taxon>Actinomycetes</taxon>
        <taxon>Propionibacteriales</taxon>
        <taxon>Propionibacteriaceae</taxon>
        <taxon>Propioniciclava</taxon>
    </lineage>
</organism>
<dbReference type="RefSeq" id="WP_166234714.1">
    <property type="nucleotide sequence ID" value="NZ_CP049865.1"/>
</dbReference>
<protein>
    <submittedName>
        <fullName evidence="4">SDR family oxidoreductase</fullName>
    </submittedName>
</protein>